<feature type="transmembrane region" description="Helical" evidence="1">
    <location>
        <begin position="164"/>
        <end position="183"/>
    </location>
</feature>
<dbReference type="Proteomes" id="UP000028123">
    <property type="component" value="Unassembled WGS sequence"/>
</dbReference>
<accession>A0A081NXM8</accession>
<keyword evidence="1" id="KW-1133">Transmembrane helix</keyword>
<dbReference type="EMBL" id="JNVM01000024">
    <property type="protein sequence ID" value="KEQ23201.1"/>
    <property type="molecule type" value="Genomic_DNA"/>
</dbReference>
<dbReference type="OrthoDB" id="2663599at2"/>
<dbReference type="Pfam" id="PF12730">
    <property type="entry name" value="ABC2_membrane_4"/>
    <property type="match status" value="1"/>
</dbReference>
<feature type="transmembrane region" description="Helical" evidence="1">
    <location>
        <begin position="139"/>
        <end position="159"/>
    </location>
</feature>
<reference evidence="2 3" key="1">
    <citation type="submission" date="2014-06" db="EMBL/GenBank/DDBJ databases">
        <title>Draft genome sequence of Paenibacillus sp. MSt1.</title>
        <authorList>
            <person name="Aw Y.K."/>
            <person name="Ong K.S."/>
            <person name="Gan H.M."/>
            <person name="Lee S.M."/>
        </authorList>
    </citation>
    <scope>NUCLEOTIDE SEQUENCE [LARGE SCALE GENOMIC DNA]</scope>
    <source>
        <strain evidence="2 3">MSt1</strain>
    </source>
</reference>
<protein>
    <recommendedName>
        <fullName evidence="4">ABC transporter permease</fullName>
    </recommendedName>
</protein>
<name>A0A081NXM8_9BACL</name>
<sequence length="244" mass="27781">MLTQTVTELMKFKRSKMGWIVAFLVMADCFSCFLQLGAKDLTWDMFLNERYMNLWIRPALFTFITGYLFTRDIGLQSAGMLFTYPFRRSQWYFSKLATAAAIIAMLLALSFAMRVLIGLPLLSEPAGFAILSRQFMQLVLTWLIYIGLVPLSACIALWVRSTVILAMASLGILIPGFMLAVMSSEYMNLNPWLLPYLYSHYPSNLPDMPLWDTGLFVTGTVVVLSMLVGLYVYTKKNANYEERA</sequence>
<keyword evidence="1" id="KW-0472">Membrane</keyword>
<comment type="caution">
    <text evidence="2">The sequence shown here is derived from an EMBL/GenBank/DDBJ whole genome shotgun (WGS) entry which is preliminary data.</text>
</comment>
<feature type="transmembrane region" description="Helical" evidence="1">
    <location>
        <begin position="96"/>
        <end position="119"/>
    </location>
</feature>
<keyword evidence="1" id="KW-0812">Transmembrane</keyword>
<feature type="transmembrane region" description="Helical" evidence="1">
    <location>
        <begin position="58"/>
        <end position="84"/>
    </location>
</feature>
<gene>
    <name evidence="2" type="ORF">ET33_17745</name>
</gene>
<proteinExistence type="predicted"/>
<feature type="transmembrane region" description="Helical" evidence="1">
    <location>
        <begin position="213"/>
        <end position="233"/>
    </location>
</feature>
<evidence type="ECO:0000256" key="1">
    <source>
        <dbReference type="SAM" id="Phobius"/>
    </source>
</evidence>
<dbReference type="eggNOG" id="ENOG5033232">
    <property type="taxonomic scope" value="Bacteria"/>
</dbReference>
<organism evidence="2 3">
    <name type="scientific">Paenibacillus tyrfis</name>
    <dbReference type="NCBI Taxonomy" id="1501230"/>
    <lineage>
        <taxon>Bacteria</taxon>
        <taxon>Bacillati</taxon>
        <taxon>Bacillota</taxon>
        <taxon>Bacilli</taxon>
        <taxon>Bacillales</taxon>
        <taxon>Paenibacillaceae</taxon>
        <taxon>Paenibacillus</taxon>
    </lineage>
</organism>
<feature type="transmembrane region" description="Helical" evidence="1">
    <location>
        <begin position="19"/>
        <end position="38"/>
    </location>
</feature>
<keyword evidence="3" id="KW-1185">Reference proteome</keyword>
<evidence type="ECO:0000313" key="2">
    <source>
        <dbReference type="EMBL" id="KEQ23201.1"/>
    </source>
</evidence>
<evidence type="ECO:0000313" key="3">
    <source>
        <dbReference type="Proteomes" id="UP000028123"/>
    </source>
</evidence>
<dbReference type="AlphaFoldDB" id="A0A081NXM8"/>
<evidence type="ECO:0008006" key="4">
    <source>
        <dbReference type="Google" id="ProtNLM"/>
    </source>
</evidence>
<dbReference type="RefSeq" id="WP_036689276.1">
    <property type="nucleotide sequence ID" value="NZ_JNVM01000024.1"/>
</dbReference>